<sequence length="223" mass="25196">MSMMMTLSKSESLNTENQTTSLHESIELPMQEASTENKTLNIDESESSYLEDFEEISASWTLNVTAVETRMPDVSSLEQGSRVSQTSCDSSGFSSTPGTVTVTSPKQKKCNIAKPVREKYKEKLLKEVENELSRDKINEMIITSLKEGKYKQKIIPIDLWDFGGQKDYYMTHQLFITSRGIFVLVFNGSLDLNKDMPDLSFLPGHFGKSNIAGEIIFNSIQHW</sequence>
<reference evidence="2 3" key="1">
    <citation type="submission" date="2020-06" db="EMBL/GenBank/DDBJ databases">
        <authorList>
            <person name="Li R."/>
            <person name="Bekaert M."/>
        </authorList>
    </citation>
    <scope>NUCLEOTIDE SEQUENCE [LARGE SCALE GENOMIC DNA]</scope>
    <source>
        <strain evidence="3">wild</strain>
    </source>
</reference>
<feature type="region of interest" description="Disordered" evidence="1">
    <location>
        <begin position="75"/>
        <end position="100"/>
    </location>
</feature>
<dbReference type="OrthoDB" id="6157237at2759"/>
<evidence type="ECO:0000313" key="2">
    <source>
        <dbReference type="EMBL" id="CAC5398856.1"/>
    </source>
</evidence>
<evidence type="ECO:0000313" key="3">
    <source>
        <dbReference type="Proteomes" id="UP000507470"/>
    </source>
</evidence>
<proteinExistence type="predicted"/>
<keyword evidence="3" id="KW-1185">Reference proteome</keyword>
<evidence type="ECO:0000256" key="1">
    <source>
        <dbReference type="SAM" id="MobiDB-lite"/>
    </source>
</evidence>
<dbReference type="EMBL" id="CACVKT020005969">
    <property type="protein sequence ID" value="CAC5398856.1"/>
    <property type="molecule type" value="Genomic_DNA"/>
</dbReference>
<dbReference type="Proteomes" id="UP000507470">
    <property type="component" value="Unassembled WGS sequence"/>
</dbReference>
<dbReference type="Gene3D" id="3.40.50.300">
    <property type="entry name" value="P-loop containing nucleotide triphosphate hydrolases"/>
    <property type="match status" value="1"/>
</dbReference>
<accession>A0A6J8CTN0</accession>
<organism evidence="2 3">
    <name type="scientific">Mytilus coruscus</name>
    <name type="common">Sea mussel</name>
    <dbReference type="NCBI Taxonomy" id="42192"/>
    <lineage>
        <taxon>Eukaryota</taxon>
        <taxon>Metazoa</taxon>
        <taxon>Spiralia</taxon>
        <taxon>Lophotrochozoa</taxon>
        <taxon>Mollusca</taxon>
        <taxon>Bivalvia</taxon>
        <taxon>Autobranchia</taxon>
        <taxon>Pteriomorphia</taxon>
        <taxon>Mytilida</taxon>
        <taxon>Mytiloidea</taxon>
        <taxon>Mytilidae</taxon>
        <taxon>Mytilinae</taxon>
        <taxon>Mytilus</taxon>
    </lineage>
</organism>
<name>A0A6J8CTN0_MYTCO</name>
<dbReference type="Pfam" id="PF08477">
    <property type="entry name" value="Roc"/>
    <property type="match status" value="1"/>
</dbReference>
<feature type="compositionally biased region" description="Low complexity" evidence="1">
    <location>
        <begin position="90"/>
        <end position="100"/>
    </location>
</feature>
<dbReference type="InterPro" id="IPR027417">
    <property type="entry name" value="P-loop_NTPase"/>
</dbReference>
<gene>
    <name evidence="2" type="ORF">MCOR_33182</name>
</gene>
<feature type="compositionally biased region" description="Polar residues" evidence="1">
    <location>
        <begin position="76"/>
        <end position="89"/>
    </location>
</feature>
<dbReference type="AlphaFoldDB" id="A0A6J8CTN0"/>
<protein>
    <submittedName>
        <fullName evidence="2">Uncharacterized protein</fullName>
    </submittedName>
</protein>